<feature type="region of interest" description="Disordered" evidence="1">
    <location>
        <begin position="100"/>
        <end position="123"/>
    </location>
</feature>
<evidence type="ECO:0000313" key="2">
    <source>
        <dbReference type="EMBL" id="EGE02659.1"/>
    </source>
</evidence>
<accession>F2PL61</accession>
<evidence type="ECO:0000313" key="3">
    <source>
        <dbReference type="Proteomes" id="UP000009169"/>
    </source>
</evidence>
<dbReference type="VEuPathDB" id="FungiDB:TEQG_01694"/>
<feature type="compositionally biased region" description="Polar residues" evidence="1">
    <location>
        <begin position="102"/>
        <end position="116"/>
    </location>
</feature>
<organism evidence="2 3">
    <name type="scientific">Trichophyton equinum (strain ATCC MYA-4606 / CBS 127.97)</name>
    <name type="common">Horse ringworm fungus</name>
    <dbReference type="NCBI Taxonomy" id="559882"/>
    <lineage>
        <taxon>Eukaryota</taxon>
        <taxon>Fungi</taxon>
        <taxon>Dikarya</taxon>
        <taxon>Ascomycota</taxon>
        <taxon>Pezizomycotina</taxon>
        <taxon>Eurotiomycetes</taxon>
        <taxon>Eurotiomycetidae</taxon>
        <taxon>Onygenales</taxon>
        <taxon>Arthrodermataceae</taxon>
        <taxon>Trichophyton</taxon>
    </lineage>
</organism>
<sequence>MACCQCMSTLYRAFASVWSEDVEGEQKPSNLPSTGHSTNPGRLRAHFPIIQLSMLPFENRGHGLSCLFKAENRHPQMDEPKHISSFLYLKYLGISWDKENQKNQPNSGKVQGNSSGPEIIDDT</sequence>
<name>F2PL61_TRIEC</name>
<keyword evidence="3" id="KW-1185">Reference proteome</keyword>
<evidence type="ECO:0000256" key="1">
    <source>
        <dbReference type="SAM" id="MobiDB-lite"/>
    </source>
</evidence>
<protein>
    <submittedName>
        <fullName evidence="2">Uncharacterized protein</fullName>
    </submittedName>
</protein>
<dbReference type="Proteomes" id="UP000009169">
    <property type="component" value="Unassembled WGS sequence"/>
</dbReference>
<dbReference type="HOGENOM" id="CLU_2016835_0_0_1"/>
<dbReference type="AlphaFoldDB" id="F2PL61"/>
<proteinExistence type="predicted"/>
<dbReference type="EMBL" id="DS995723">
    <property type="protein sequence ID" value="EGE02659.1"/>
    <property type="molecule type" value="Genomic_DNA"/>
</dbReference>
<gene>
    <name evidence="2" type="ORF">TEQG_01694</name>
</gene>
<reference evidence="3" key="1">
    <citation type="journal article" date="2012" name="MBio">
        <title>Comparative genome analysis of Trichophyton rubrum and related dermatophytes reveals candidate genes involved in infection.</title>
        <authorList>
            <person name="Martinez D.A."/>
            <person name="Oliver B.G."/>
            <person name="Graeser Y."/>
            <person name="Goldberg J.M."/>
            <person name="Li W."/>
            <person name="Martinez-Rossi N.M."/>
            <person name="Monod M."/>
            <person name="Shelest E."/>
            <person name="Barton R.C."/>
            <person name="Birch E."/>
            <person name="Brakhage A.A."/>
            <person name="Chen Z."/>
            <person name="Gurr S.J."/>
            <person name="Heiman D."/>
            <person name="Heitman J."/>
            <person name="Kosti I."/>
            <person name="Rossi A."/>
            <person name="Saif S."/>
            <person name="Samalova M."/>
            <person name="Saunders C.W."/>
            <person name="Shea T."/>
            <person name="Summerbell R.C."/>
            <person name="Xu J."/>
            <person name="Young S."/>
            <person name="Zeng Q."/>
            <person name="Birren B.W."/>
            <person name="Cuomo C.A."/>
            <person name="White T.C."/>
        </authorList>
    </citation>
    <scope>NUCLEOTIDE SEQUENCE [LARGE SCALE GENOMIC DNA]</scope>
    <source>
        <strain evidence="3">ATCC MYA-4606 / CBS 127.97</strain>
    </source>
</reference>